<comment type="caution">
    <text evidence="1">The sequence shown here is derived from an EMBL/GenBank/DDBJ whole genome shotgun (WGS) entry which is preliminary data.</text>
</comment>
<keyword evidence="2" id="KW-1185">Reference proteome</keyword>
<evidence type="ECO:0000313" key="2">
    <source>
        <dbReference type="Proteomes" id="UP000193010"/>
    </source>
</evidence>
<evidence type="ECO:0000313" key="1">
    <source>
        <dbReference type="EMBL" id="ORV47897.1"/>
    </source>
</evidence>
<reference evidence="1 2" key="1">
    <citation type="submission" date="2016-01" db="EMBL/GenBank/DDBJ databases">
        <title>The new phylogeny of the genus Mycobacterium.</title>
        <authorList>
            <person name="Tarcisio F."/>
            <person name="Conor M."/>
            <person name="Antonella G."/>
            <person name="Elisabetta G."/>
            <person name="Giulia F.S."/>
            <person name="Sara T."/>
            <person name="Anna F."/>
            <person name="Clotilde B."/>
            <person name="Roberto B."/>
            <person name="Veronica D.S."/>
            <person name="Fabio R."/>
            <person name="Monica P."/>
            <person name="Olivier J."/>
            <person name="Enrico T."/>
            <person name="Nicola S."/>
        </authorList>
    </citation>
    <scope>NUCLEOTIDE SEQUENCE [LARGE SCALE GENOMIC DNA]</scope>
    <source>
        <strain evidence="1 2">DSM 44852</strain>
    </source>
</reference>
<dbReference type="RefSeq" id="WP_085225867.1">
    <property type="nucleotide sequence ID" value="NZ_AP022576.1"/>
</dbReference>
<dbReference type="EMBL" id="LQOV01000034">
    <property type="protein sequence ID" value="ORV47897.1"/>
    <property type="molecule type" value="Genomic_DNA"/>
</dbReference>
<dbReference type="AlphaFoldDB" id="A0A1X1TTG6"/>
<dbReference type="OrthoDB" id="4734108at2"/>
<proteinExistence type="predicted"/>
<name>A0A1X1TTG6_MYCFL</name>
<organism evidence="1 2">
    <name type="scientific">Mycobacterium florentinum</name>
    <dbReference type="NCBI Taxonomy" id="292462"/>
    <lineage>
        <taxon>Bacteria</taxon>
        <taxon>Bacillati</taxon>
        <taxon>Actinomycetota</taxon>
        <taxon>Actinomycetes</taxon>
        <taxon>Mycobacteriales</taxon>
        <taxon>Mycobacteriaceae</taxon>
        <taxon>Mycobacterium</taxon>
        <taxon>Mycobacterium simiae complex</taxon>
    </lineage>
</organism>
<accession>A0A1X1TTG6</accession>
<dbReference type="Proteomes" id="UP000193010">
    <property type="component" value="Unassembled WGS sequence"/>
</dbReference>
<gene>
    <name evidence="1" type="ORF">AWC05_04745</name>
</gene>
<protein>
    <submittedName>
        <fullName evidence="1">Uncharacterized protein</fullName>
    </submittedName>
</protein>
<sequence length="99" mass="10987">MDDDQDADDAEFELPDGRKVRITGRALEFFDDHDGCPFCIGRAAAHRGEPEDSNPYPAVDMSVGSVDRYETDYGLWLAGYGIGSTEPGGLLWFEQPNRD</sequence>